<keyword evidence="4" id="KW-0812">Transmembrane</keyword>
<reference evidence="11 12" key="1">
    <citation type="submission" date="2019-01" db="EMBL/GenBank/DDBJ databases">
        <authorList>
            <person name="Sayadi A."/>
        </authorList>
    </citation>
    <scope>NUCLEOTIDE SEQUENCE [LARGE SCALE GENOMIC DNA]</scope>
</reference>
<keyword evidence="6" id="KW-1133">Transmembrane helix</keyword>
<gene>
    <name evidence="11" type="ORF">CALMAC_LOCUS1108</name>
</gene>
<evidence type="ECO:0000256" key="10">
    <source>
        <dbReference type="SAM" id="SignalP"/>
    </source>
</evidence>
<comment type="function">
    <text evidence="9">Mediates the uptake of pyruvate into mitochondria.</text>
</comment>
<feature type="chain" id="PRO_5024936308" description="Mitochondrial pyruvate carrier" evidence="10">
    <location>
        <begin position="22"/>
        <end position="150"/>
    </location>
</feature>
<proteinExistence type="inferred from homology"/>
<comment type="similarity">
    <text evidence="2 9">Belongs to the mitochondrial pyruvate carrier (MPC) (TC 2.A.105) family.</text>
</comment>
<evidence type="ECO:0000313" key="11">
    <source>
        <dbReference type="EMBL" id="VEN35114.1"/>
    </source>
</evidence>
<evidence type="ECO:0000256" key="7">
    <source>
        <dbReference type="ARBA" id="ARBA00023128"/>
    </source>
</evidence>
<keyword evidence="3 9" id="KW-0813">Transport</keyword>
<evidence type="ECO:0000256" key="2">
    <source>
        <dbReference type="ARBA" id="ARBA00006416"/>
    </source>
</evidence>
<evidence type="ECO:0000256" key="9">
    <source>
        <dbReference type="RuleBase" id="RU363100"/>
    </source>
</evidence>
<keyword evidence="8" id="KW-0472">Membrane</keyword>
<dbReference type="InterPro" id="IPR005336">
    <property type="entry name" value="MPC"/>
</dbReference>
<dbReference type="GO" id="GO:0005743">
    <property type="term" value="C:mitochondrial inner membrane"/>
    <property type="evidence" value="ECO:0007669"/>
    <property type="project" value="UniProtKB-SubCell"/>
</dbReference>
<dbReference type="EMBL" id="CAACVG010001242">
    <property type="protein sequence ID" value="VEN35114.1"/>
    <property type="molecule type" value="Genomic_DNA"/>
</dbReference>
<dbReference type="Proteomes" id="UP000410492">
    <property type="component" value="Unassembled WGS sequence"/>
</dbReference>
<evidence type="ECO:0000313" key="12">
    <source>
        <dbReference type="Proteomes" id="UP000410492"/>
    </source>
</evidence>
<organism evidence="11 12">
    <name type="scientific">Callosobruchus maculatus</name>
    <name type="common">Southern cowpea weevil</name>
    <name type="synonym">Pulse bruchid</name>
    <dbReference type="NCBI Taxonomy" id="64391"/>
    <lineage>
        <taxon>Eukaryota</taxon>
        <taxon>Metazoa</taxon>
        <taxon>Ecdysozoa</taxon>
        <taxon>Arthropoda</taxon>
        <taxon>Hexapoda</taxon>
        <taxon>Insecta</taxon>
        <taxon>Pterygota</taxon>
        <taxon>Neoptera</taxon>
        <taxon>Endopterygota</taxon>
        <taxon>Coleoptera</taxon>
        <taxon>Polyphaga</taxon>
        <taxon>Cucujiformia</taxon>
        <taxon>Chrysomeloidea</taxon>
        <taxon>Chrysomelidae</taxon>
        <taxon>Bruchinae</taxon>
        <taxon>Bruchini</taxon>
        <taxon>Callosobruchus</taxon>
    </lineage>
</organism>
<name>A0A653BIG9_CALMS</name>
<keyword evidence="12" id="KW-1185">Reference proteome</keyword>
<evidence type="ECO:0000256" key="5">
    <source>
        <dbReference type="ARBA" id="ARBA00022792"/>
    </source>
</evidence>
<sequence>MPVQMCLVILVDLKQLGLVIAGIADLQRPADKISVSQCGALLATGVIWSRYSLVIIPKNYSLFSVNVFVALTQCYQMYRAIRKLHRMPVLFHQKLTSIPIDIKSPKVVEKKILNAEQNPGQRLQCLTVSEARASGNVDTTRNLSFERAKR</sequence>
<comment type="subcellular location">
    <subcellularLocation>
        <location evidence="1 9">Mitochondrion inner membrane</location>
        <topology evidence="1 9">Multi-pass membrane protein</topology>
    </subcellularLocation>
</comment>
<dbReference type="Pfam" id="PF03650">
    <property type="entry name" value="MPC"/>
    <property type="match status" value="1"/>
</dbReference>
<evidence type="ECO:0000256" key="6">
    <source>
        <dbReference type="ARBA" id="ARBA00022989"/>
    </source>
</evidence>
<evidence type="ECO:0000256" key="4">
    <source>
        <dbReference type="ARBA" id="ARBA00022692"/>
    </source>
</evidence>
<keyword evidence="5 9" id="KW-0999">Mitochondrion inner membrane</keyword>
<dbReference type="AlphaFoldDB" id="A0A653BIG9"/>
<evidence type="ECO:0000256" key="8">
    <source>
        <dbReference type="ARBA" id="ARBA00023136"/>
    </source>
</evidence>
<dbReference type="OrthoDB" id="869189at2759"/>
<dbReference type="GO" id="GO:0006850">
    <property type="term" value="P:pyruvate import into mitochondria"/>
    <property type="evidence" value="ECO:0007669"/>
    <property type="project" value="InterPro"/>
</dbReference>
<evidence type="ECO:0000256" key="3">
    <source>
        <dbReference type="ARBA" id="ARBA00022448"/>
    </source>
</evidence>
<evidence type="ECO:0000256" key="1">
    <source>
        <dbReference type="ARBA" id="ARBA00004448"/>
    </source>
</evidence>
<feature type="signal peptide" evidence="10">
    <location>
        <begin position="1"/>
        <end position="21"/>
    </location>
</feature>
<protein>
    <recommendedName>
        <fullName evidence="9">Mitochondrial pyruvate carrier</fullName>
    </recommendedName>
</protein>
<keyword evidence="7 9" id="KW-0496">Mitochondrion</keyword>
<accession>A0A653BIG9</accession>
<keyword evidence="10" id="KW-0732">Signal</keyword>